<sequence>MDALANVLQSEPLQEQAWQWFGIGLGAAFLITFGVIVLFFCHSAFFDEKDEGIDTGFLGLILMLVTILYLVAFSFLVAASAKGIDIKIMVAAVDAFVLIGSKLLAPEFLRYLNQEPIGGQTAAPSKTEASVASSSNSSN</sequence>
<feature type="region of interest" description="Disordered" evidence="1">
    <location>
        <begin position="119"/>
        <end position="139"/>
    </location>
</feature>
<feature type="transmembrane region" description="Helical" evidence="2">
    <location>
        <begin position="57"/>
        <end position="80"/>
    </location>
</feature>
<evidence type="ECO:0000313" key="3">
    <source>
        <dbReference type="EMBL" id="SHG73470.1"/>
    </source>
</evidence>
<accession>A0A1M5M883</accession>
<evidence type="ECO:0000313" key="4">
    <source>
        <dbReference type="Proteomes" id="UP000190675"/>
    </source>
</evidence>
<evidence type="ECO:0000256" key="2">
    <source>
        <dbReference type="SAM" id="Phobius"/>
    </source>
</evidence>
<organism evidence="3 4">
    <name type="scientific">Bradyrhizobium erythrophlei</name>
    <dbReference type="NCBI Taxonomy" id="1437360"/>
    <lineage>
        <taxon>Bacteria</taxon>
        <taxon>Pseudomonadati</taxon>
        <taxon>Pseudomonadota</taxon>
        <taxon>Alphaproteobacteria</taxon>
        <taxon>Hyphomicrobiales</taxon>
        <taxon>Nitrobacteraceae</taxon>
        <taxon>Bradyrhizobium</taxon>
    </lineage>
</organism>
<keyword evidence="2" id="KW-0812">Transmembrane</keyword>
<evidence type="ECO:0000256" key="1">
    <source>
        <dbReference type="SAM" id="MobiDB-lite"/>
    </source>
</evidence>
<dbReference type="AlphaFoldDB" id="A0A1M5M883"/>
<feature type="transmembrane region" description="Helical" evidence="2">
    <location>
        <begin position="20"/>
        <end position="45"/>
    </location>
</feature>
<gene>
    <name evidence="3" type="ORF">SAMN05444169_3878</name>
</gene>
<keyword evidence="2" id="KW-1133">Transmembrane helix</keyword>
<keyword evidence="2" id="KW-0472">Membrane</keyword>
<name>A0A1M5M883_9BRAD</name>
<feature type="compositionally biased region" description="Low complexity" evidence="1">
    <location>
        <begin position="129"/>
        <end position="139"/>
    </location>
</feature>
<dbReference type="EMBL" id="LT670818">
    <property type="protein sequence ID" value="SHG73470.1"/>
    <property type="molecule type" value="Genomic_DNA"/>
</dbReference>
<protein>
    <submittedName>
        <fullName evidence="3">Uncharacterized protein</fullName>
    </submittedName>
</protein>
<reference evidence="3 4" key="1">
    <citation type="submission" date="2016-11" db="EMBL/GenBank/DDBJ databases">
        <authorList>
            <person name="Jaros S."/>
            <person name="Januszkiewicz K."/>
            <person name="Wedrychowicz H."/>
        </authorList>
    </citation>
    <scope>NUCLEOTIDE SEQUENCE [LARGE SCALE GENOMIC DNA]</scope>
    <source>
        <strain evidence="3 4">GAS242</strain>
    </source>
</reference>
<dbReference type="Proteomes" id="UP000190675">
    <property type="component" value="Chromosome I"/>
</dbReference>
<proteinExistence type="predicted"/>